<sequence length="352" mass="40838">MKILTFKRRLHRQWQQYSKYLRYVFNDHAVIALLILLGAGLVAYRQILLTLPKTLLMQVLALALLGLTLSFFWRGATFILPADPVYLLADEGRLRKIKKAAGRYSIFWNVLVQALMTLVLMPLLLRLFAFTVTLLLFAITLLAKISLTYANLQKVTRFTDNQTNLIDWEGLVNFEQARRQRVLNFFNMFIDVPGLQVQIKRRAWLEPFSSWLEPKQKTAIGLIMTQTFVRQPQYLSSWLRLTLFGCLIILFSNAGLGNILLAFLLYLMILQWLPLLNAQQHIVFDIVFPINDKTRIKGFMYITSKLMLITTLVWMIVGLVITRLNIIISLEILGLGVLALILEYAYLRHRFN</sequence>
<dbReference type="OrthoDB" id="2447941at2"/>
<protein>
    <submittedName>
        <fullName evidence="2">ABC superfamily ATP binding cassette transporter, membrane protein</fullName>
    </submittedName>
</protein>
<feature type="transmembrane region" description="Helical" evidence="1">
    <location>
        <begin position="55"/>
        <end position="80"/>
    </location>
</feature>
<keyword evidence="1" id="KW-0812">Transmembrane</keyword>
<dbReference type="PIRSF" id="PIRSF037259">
    <property type="entry name" value="EcsB_ABC"/>
    <property type="match status" value="1"/>
</dbReference>
<feature type="transmembrane region" description="Helical" evidence="1">
    <location>
        <begin position="127"/>
        <end position="147"/>
    </location>
</feature>
<feature type="transmembrane region" description="Helical" evidence="1">
    <location>
        <begin position="101"/>
        <end position="121"/>
    </location>
</feature>
<dbReference type="Pfam" id="PF05975">
    <property type="entry name" value="EcsB"/>
    <property type="match status" value="2"/>
</dbReference>
<dbReference type="eggNOG" id="COG4473">
    <property type="taxonomic scope" value="Bacteria"/>
</dbReference>
<dbReference type="AlphaFoldDB" id="A0A069CS89"/>
<keyword evidence="1" id="KW-1133">Transmembrane helix</keyword>
<feature type="transmembrane region" description="Helical" evidence="1">
    <location>
        <begin position="299"/>
        <end position="321"/>
    </location>
</feature>
<feature type="transmembrane region" description="Helical" evidence="1">
    <location>
        <begin position="20"/>
        <end position="43"/>
    </location>
</feature>
<dbReference type="InterPro" id="IPR010288">
    <property type="entry name" value="EcsB_ABC"/>
</dbReference>
<gene>
    <name evidence="2" type="ORF">WOSG25_020860</name>
</gene>
<feature type="transmembrane region" description="Helical" evidence="1">
    <location>
        <begin position="234"/>
        <end position="253"/>
    </location>
</feature>
<evidence type="ECO:0000313" key="3">
    <source>
        <dbReference type="Proteomes" id="UP000030643"/>
    </source>
</evidence>
<keyword evidence="1" id="KW-0472">Membrane</keyword>
<dbReference type="EMBL" id="DF820485">
    <property type="protein sequence ID" value="GAK30289.1"/>
    <property type="molecule type" value="Genomic_DNA"/>
</dbReference>
<proteinExistence type="predicted"/>
<organism evidence="2 3">
    <name type="scientific">Weissella oryzae (strain DSM 25784 / JCM 18191 / LMG 30913 / SG25)</name>
    <dbReference type="NCBI Taxonomy" id="1329250"/>
    <lineage>
        <taxon>Bacteria</taxon>
        <taxon>Bacillati</taxon>
        <taxon>Bacillota</taxon>
        <taxon>Bacilli</taxon>
        <taxon>Lactobacillales</taxon>
        <taxon>Lactobacillaceae</taxon>
        <taxon>Weissella</taxon>
    </lineage>
</organism>
<dbReference type="GO" id="GO:0016020">
    <property type="term" value="C:membrane"/>
    <property type="evidence" value="ECO:0007669"/>
    <property type="project" value="InterPro"/>
</dbReference>
<dbReference type="STRING" id="1329250.WOSG25_020860"/>
<keyword evidence="3" id="KW-1185">Reference proteome</keyword>
<evidence type="ECO:0000313" key="2">
    <source>
        <dbReference type="EMBL" id="GAK30289.1"/>
    </source>
</evidence>
<feature type="transmembrane region" description="Helical" evidence="1">
    <location>
        <begin position="327"/>
        <end position="347"/>
    </location>
</feature>
<accession>A0A069CS89</accession>
<reference evidence="3" key="1">
    <citation type="journal article" date="2014" name="Genome Announc.">
        <title>Draft genome sequence of Weissella oryzae SG25T, isolated from fermented rice grains.</title>
        <authorList>
            <person name="Tanizawa Y."/>
            <person name="Fujisawa T."/>
            <person name="Mochizuki T."/>
            <person name="Kaminuma E."/>
            <person name="Suzuki Y."/>
            <person name="Nakamura Y."/>
            <person name="Tohno M."/>
        </authorList>
    </citation>
    <scope>NUCLEOTIDE SEQUENCE [LARGE SCALE GENOMIC DNA]</scope>
    <source>
        <strain evidence="3">DSM 25784 / JCM 18191 / LMG 30913 / SG25</strain>
    </source>
</reference>
<name>A0A069CS89_WEIOS</name>
<dbReference type="RefSeq" id="WP_027698407.1">
    <property type="nucleotide sequence ID" value="NZ_DF820485.1"/>
</dbReference>
<feature type="transmembrane region" description="Helical" evidence="1">
    <location>
        <begin position="259"/>
        <end position="278"/>
    </location>
</feature>
<dbReference type="Proteomes" id="UP000030643">
    <property type="component" value="Unassembled WGS sequence"/>
</dbReference>
<evidence type="ECO:0000256" key="1">
    <source>
        <dbReference type="SAM" id="Phobius"/>
    </source>
</evidence>